<dbReference type="Gene3D" id="1.20.1610.10">
    <property type="entry name" value="alpha-1,2-mannosidases domains"/>
    <property type="match status" value="1"/>
</dbReference>
<dbReference type="NCBIfam" id="TIGR01180">
    <property type="entry name" value="aman2_put"/>
    <property type="match status" value="1"/>
</dbReference>
<accession>A0A1H8LNL4</accession>
<dbReference type="Gene3D" id="3.30.2080.10">
    <property type="entry name" value="GH92 mannosidase domain"/>
    <property type="match status" value="1"/>
</dbReference>
<keyword evidence="3" id="KW-0106">Calcium</keyword>
<dbReference type="Pfam" id="PF07971">
    <property type="entry name" value="Glyco_hydro_92"/>
    <property type="match status" value="1"/>
</dbReference>
<dbReference type="Gene3D" id="1.20.1050.60">
    <property type="entry name" value="alpha-1,2-mannosidase"/>
    <property type="match status" value="1"/>
</dbReference>
<sequence>MICSEPLMNIKSKYKIFAFVLMLYCYSAYAQNVVKYVQPMAGSGAATTPAALKHGAGTELFANTIPAVTTPFAMTQWSPQTQASENKCIAPYRYSDEYFSGIRATHWLSGSCTHDYGSFTIMPVSGKLKTHDYAVKLKHSDEQSSPYLYSINLINIEASVTSTPRCAILKFTALKTDSVYLLITPNSDYNQGFIKVDASRGEVQAYNPVHRIYQGWGKEAGFKGYMVAKIEPPIRTHGTFAGDTVYGDPAISNKKGIGAYIGFKLKAGESISLKIGTSFSSLEGARKNLEAELPDWDFDATVAKSKAVWEKALSQINLQTAVEKDKRVFYTSFYHAMQQPRLYNDVDGSYPQFASVNKIGKLMGGNYYDDFSLWDIYRAQLPWFELLKPSLINDVVKSMVLKGQQGGWLPIFPCWNSYTSEMIGDHCSSVIASAYLKGIGDFSAPEAYRLIRQNAFDTPANRADYVEGKGRRALDTYLKYHYIPVEDSVPDAFHKKEQVSRTLEYAYDDYAAAMMAKKTGKIADHNILIKRAAYYQNVFDKNTGMVRGRHADGSWISDYRPDSKAYYITEGTPRQYTFYVPQDVPGLARLMGGPSKLESSLDSLFIKNEYWHGNEPGHQVPFMYNYTSAPWKTQKVVREILATEYGDGPGGLSGNDDAGQMSAWYMFASVGLYPLNPVSGEYLISSPIFDHVSVRLGNGKVFQIAAHKKTRNSQYIYLVKWNGKIIGKNYITYKNIVKGGRLDVYLQDKPDLAWGANSAMQPKGIN</sequence>
<dbReference type="InterPro" id="IPR014718">
    <property type="entry name" value="GH-type_carb-bd"/>
</dbReference>
<dbReference type="GO" id="GO:0006516">
    <property type="term" value="P:glycoprotein catabolic process"/>
    <property type="evidence" value="ECO:0007669"/>
    <property type="project" value="TreeGrafter"/>
</dbReference>
<evidence type="ECO:0000313" key="6">
    <source>
        <dbReference type="EMBL" id="SEO06438.1"/>
    </source>
</evidence>
<dbReference type="FunFam" id="3.30.2080.10:FF:000001">
    <property type="entry name" value="Alpha-1,2-mannosidase subfamily"/>
    <property type="match status" value="1"/>
</dbReference>
<dbReference type="GO" id="GO:0000224">
    <property type="term" value="F:peptide-N4-(N-acetyl-beta-glucosaminyl)asparagine amidase activity"/>
    <property type="evidence" value="ECO:0007669"/>
    <property type="project" value="TreeGrafter"/>
</dbReference>
<comment type="subunit">
    <text evidence="2">Monomer.</text>
</comment>
<dbReference type="GO" id="GO:0005975">
    <property type="term" value="P:carbohydrate metabolic process"/>
    <property type="evidence" value="ECO:0007669"/>
    <property type="project" value="InterPro"/>
</dbReference>
<proteinExistence type="predicted"/>
<reference evidence="7" key="1">
    <citation type="submission" date="2016-10" db="EMBL/GenBank/DDBJ databases">
        <authorList>
            <person name="Varghese N."/>
            <person name="Submissions S."/>
        </authorList>
    </citation>
    <scope>NUCLEOTIDE SEQUENCE [LARGE SCALE GENOMIC DNA]</scope>
    <source>
        <strain evidence="7">Gh-48</strain>
    </source>
</reference>
<dbReference type="InterPro" id="IPR012939">
    <property type="entry name" value="Glyco_hydro_92"/>
</dbReference>
<dbReference type="PANTHER" id="PTHR12143">
    <property type="entry name" value="PEPTIDE N-GLYCANASE PNGASE -RELATED"/>
    <property type="match status" value="1"/>
</dbReference>
<protein>
    <submittedName>
        <fullName evidence="6">Alpha-1,2-mannosidase, putative</fullName>
    </submittedName>
</protein>
<dbReference type="GO" id="GO:0005829">
    <property type="term" value="C:cytosol"/>
    <property type="evidence" value="ECO:0007669"/>
    <property type="project" value="TreeGrafter"/>
</dbReference>
<dbReference type="InterPro" id="IPR041371">
    <property type="entry name" value="GH92_N"/>
</dbReference>
<dbReference type="SUPFAM" id="SSF48208">
    <property type="entry name" value="Six-hairpin glycosidases"/>
    <property type="match status" value="1"/>
</dbReference>
<dbReference type="Pfam" id="PF17678">
    <property type="entry name" value="Glyco_hydro_92N"/>
    <property type="match status" value="1"/>
</dbReference>
<evidence type="ECO:0000313" key="7">
    <source>
        <dbReference type="Proteomes" id="UP000198942"/>
    </source>
</evidence>
<feature type="domain" description="Glycosyl hydrolase family 92" evidence="4">
    <location>
        <begin position="284"/>
        <end position="747"/>
    </location>
</feature>
<evidence type="ECO:0000259" key="5">
    <source>
        <dbReference type="Pfam" id="PF17678"/>
    </source>
</evidence>
<name>A0A1H8LNL4_9SPHI</name>
<feature type="domain" description="Glycosyl hydrolase family 92 N-terminal" evidence="5">
    <location>
        <begin position="36"/>
        <end position="278"/>
    </location>
</feature>
<dbReference type="Proteomes" id="UP000198942">
    <property type="component" value="Unassembled WGS sequence"/>
</dbReference>
<dbReference type="InterPro" id="IPR005887">
    <property type="entry name" value="GH92_a_mannosidase_put"/>
</dbReference>
<keyword evidence="7" id="KW-1185">Reference proteome</keyword>
<dbReference type="InterPro" id="IPR008928">
    <property type="entry name" value="6-hairpin_glycosidase_sf"/>
</dbReference>
<dbReference type="EMBL" id="FOCL01000005">
    <property type="protein sequence ID" value="SEO06438.1"/>
    <property type="molecule type" value="Genomic_DNA"/>
</dbReference>
<evidence type="ECO:0000256" key="3">
    <source>
        <dbReference type="ARBA" id="ARBA00022837"/>
    </source>
</evidence>
<evidence type="ECO:0000256" key="2">
    <source>
        <dbReference type="ARBA" id="ARBA00011245"/>
    </source>
</evidence>
<evidence type="ECO:0000256" key="1">
    <source>
        <dbReference type="ARBA" id="ARBA00001913"/>
    </source>
</evidence>
<organism evidence="6 7">
    <name type="scientific">Mucilaginibacter gossypiicola</name>
    <dbReference type="NCBI Taxonomy" id="551995"/>
    <lineage>
        <taxon>Bacteria</taxon>
        <taxon>Pseudomonadati</taxon>
        <taxon>Bacteroidota</taxon>
        <taxon>Sphingobacteriia</taxon>
        <taxon>Sphingobacteriales</taxon>
        <taxon>Sphingobacteriaceae</taxon>
        <taxon>Mucilaginibacter</taxon>
    </lineage>
</organism>
<dbReference type="InterPro" id="IPR050883">
    <property type="entry name" value="PNGase"/>
</dbReference>
<gene>
    <name evidence="6" type="ORF">SAMN05192574_105170</name>
</gene>
<dbReference type="Gene3D" id="2.70.98.10">
    <property type="match status" value="1"/>
</dbReference>
<evidence type="ECO:0000259" key="4">
    <source>
        <dbReference type="Pfam" id="PF07971"/>
    </source>
</evidence>
<dbReference type="AlphaFoldDB" id="A0A1H8LNL4"/>
<dbReference type="PANTHER" id="PTHR12143:SF39">
    <property type="entry name" value="SECRETED PROTEIN"/>
    <property type="match status" value="1"/>
</dbReference>
<dbReference type="GO" id="GO:0030246">
    <property type="term" value="F:carbohydrate binding"/>
    <property type="evidence" value="ECO:0007669"/>
    <property type="project" value="InterPro"/>
</dbReference>
<dbReference type="STRING" id="551995.SAMN05192574_105170"/>
<comment type="cofactor">
    <cofactor evidence="1">
        <name>Ca(2+)</name>
        <dbReference type="ChEBI" id="CHEBI:29108"/>
    </cofactor>
</comment>